<name>A0A256FHN4_9HYPH</name>
<dbReference type="EMBL" id="NNRL01000157">
    <property type="protein sequence ID" value="OYR13951.1"/>
    <property type="molecule type" value="Genomic_DNA"/>
</dbReference>
<gene>
    <name evidence="1" type="ORF">CEV33_0750</name>
</gene>
<comment type="caution">
    <text evidence="1">The sequence shown here is derived from an EMBL/GenBank/DDBJ whole genome shotgun (WGS) entry which is preliminary data.</text>
</comment>
<evidence type="ECO:0000313" key="2">
    <source>
        <dbReference type="Proteomes" id="UP000216478"/>
    </source>
</evidence>
<reference evidence="1 2" key="1">
    <citation type="submission" date="2017-07" db="EMBL/GenBank/DDBJ databases">
        <title>Phylogenetic study on the rhizospheric bacterium Ochrobactrum sp. A44.</title>
        <authorList>
            <person name="Krzyzanowska D.M."/>
            <person name="Ossowicki A."/>
            <person name="Rajewska M."/>
            <person name="Maciag T."/>
            <person name="Kaczynski Z."/>
            <person name="Czerwicka M."/>
            <person name="Jafra S."/>
        </authorList>
    </citation>
    <scope>NUCLEOTIDE SEQUENCE [LARGE SCALE GENOMIC DNA]</scope>
    <source>
        <strain evidence="1 2">OgA9a</strain>
    </source>
</reference>
<sequence length="44" mass="4718">MRDVAGIFDGIACLILRSGIAKAGRGFNKDAQHFQKAGPFPQQS</sequence>
<protein>
    <submittedName>
        <fullName evidence="1">Uncharacterized protein</fullName>
    </submittedName>
</protein>
<organism evidence="1 2">
    <name type="scientific">Brucella grignonensis</name>
    <dbReference type="NCBI Taxonomy" id="94627"/>
    <lineage>
        <taxon>Bacteria</taxon>
        <taxon>Pseudomonadati</taxon>
        <taxon>Pseudomonadota</taxon>
        <taxon>Alphaproteobacteria</taxon>
        <taxon>Hyphomicrobiales</taxon>
        <taxon>Brucellaceae</taxon>
        <taxon>Brucella/Ochrobactrum group</taxon>
        <taxon>Brucella</taxon>
    </lineage>
</organism>
<dbReference type="Proteomes" id="UP000216478">
    <property type="component" value="Unassembled WGS sequence"/>
</dbReference>
<dbReference type="AlphaFoldDB" id="A0A256FHN4"/>
<evidence type="ECO:0000313" key="1">
    <source>
        <dbReference type="EMBL" id="OYR13951.1"/>
    </source>
</evidence>
<keyword evidence="2" id="KW-1185">Reference proteome</keyword>
<proteinExistence type="predicted"/>
<accession>A0A256FHN4</accession>